<dbReference type="NCBIfam" id="NF004325">
    <property type="entry name" value="PRK05718.1"/>
    <property type="match status" value="1"/>
</dbReference>
<keyword evidence="10" id="KW-1185">Reference proteome</keyword>
<dbReference type="NCBIfam" id="TIGR01182">
    <property type="entry name" value="eda"/>
    <property type="match status" value="1"/>
</dbReference>
<dbReference type="SUPFAM" id="SSF51569">
    <property type="entry name" value="Aldolase"/>
    <property type="match status" value="1"/>
</dbReference>
<dbReference type="OrthoDB" id="9805177at2"/>
<dbReference type="RefSeq" id="WP_006872343.1">
    <property type="nucleotide sequence ID" value="NZ_JH413847.1"/>
</dbReference>
<evidence type="ECO:0000256" key="2">
    <source>
        <dbReference type="ARBA" id="ARBA00004736"/>
    </source>
</evidence>
<comment type="similarity">
    <text evidence="3">Belongs to the KHG/KDPG aldolase family.</text>
</comment>
<dbReference type="PROSITE" id="PS00160">
    <property type="entry name" value="ALDOLASE_KDPG_KHG_2"/>
    <property type="match status" value="1"/>
</dbReference>
<keyword evidence="6" id="KW-0456">Lyase</keyword>
<dbReference type="Proteomes" id="UP000002770">
    <property type="component" value="Unassembled WGS sequence"/>
</dbReference>
<comment type="subunit">
    <text evidence="4">Homotrimer.</text>
</comment>
<dbReference type="InterPro" id="IPR031338">
    <property type="entry name" value="KDPG/KHG_AS_2"/>
</dbReference>
<evidence type="ECO:0000313" key="9">
    <source>
        <dbReference type="EMBL" id="EHL29506.1"/>
    </source>
</evidence>
<comment type="pathway">
    <text evidence="2">Carbohydrate acid metabolism; 2-dehydro-3-deoxy-D-gluconate degradation; D-glyceraldehyde 3-phosphate and pyruvate from 2-dehydro-3-deoxy-D-gluconate: step 2/2.</text>
</comment>
<organism evidence="9 10">
    <name type="scientific">Legionella drancourtii LLAP12</name>
    <dbReference type="NCBI Taxonomy" id="658187"/>
    <lineage>
        <taxon>Bacteria</taxon>
        <taxon>Pseudomonadati</taxon>
        <taxon>Pseudomonadota</taxon>
        <taxon>Gammaproteobacteria</taxon>
        <taxon>Legionellales</taxon>
        <taxon>Legionellaceae</taxon>
        <taxon>Legionella</taxon>
    </lineage>
</organism>
<evidence type="ECO:0000256" key="6">
    <source>
        <dbReference type="ARBA" id="ARBA00023239"/>
    </source>
</evidence>
<dbReference type="HOGENOM" id="CLU_077795_1_1_6"/>
<dbReference type="EMBL" id="JH413847">
    <property type="protein sequence ID" value="EHL29506.1"/>
    <property type="molecule type" value="Genomic_DNA"/>
</dbReference>
<dbReference type="PROSITE" id="PS00159">
    <property type="entry name" value="ALDOLASE_KDPG_KHG_1"/>
    <property type="match status" value="1"/>
</dbReference>
<name>G9ET39_9GAMM</name>
<proteinExistence type="inferred from homology"/>
<evidence type="ECO:0000256" key="4">
    <source>
        <dbReference type="ARBA" id="ARBA00011233"/>
    </source>
</evidence>
<gene>
    <name evidence="9" type="ORF">LDG_8468</name>
</gene>
<evidence type="ECO:0000256" key="1">
    <source>
        <dbReference type="ARBA" id="ARBA00000654"/>
    </source>
</evidence>
<keyword evidence="7" id="KW-0704">Schiff base</keyword>
<dbReference type="EC" id="4.1.2.14" evidence="5"/>
<dbReference type="Pfam" id="PF01081">
    <property type="entry name" value="Aldolase"/>
    <property type="match status" value="1"/>
</dbReference>
<dbReference type="FunCoup" id="G9ET39">
    <property type="interactions" value="235"/>
</dbReference>
<evidence type="ECO:0000256" key="3">
    <source>
        <dbReference type="ARBA" id="ARBA00006906"/>
    </source>
</evidence>
<evidence type="ECO:0000256" key="8">
    <source>
        <dbReference type="ARBA" id="ARBA00023277"/>
    </source>
</evidence>
<dbReference type="PANTHER" id="PTHR30246:SF1">
    <property type="entry name" value="2-DEHYDRO-3-DEOXY-6-PHOSPHOGALACTONATE ALDOLASE-RELATED"/>
    <property type="match status" value="1"/>
</dbReference>
<evidence type="ECO:0000256" key="7">
    <source>
        <dbReference type="ARBA" id="ARBA00023270"/>
    </source>
</evidence>
<evidence type="ECO:0000313" key="10">
    <source>
        <dbReference type="Proteomes" id="UP000002770"/>
    </source>
</evidence>
<sequence length="225" mass="23873">MSFSTWDIQPETVFCSSPVMPVIQIKDIEQAIPLATALFAGGINALEVTLRTPIALAAVQLLNRTFPDALIGVGTVVIPEQLQQAIDVGAKFAFSPGATQALLTAGCAASIPFIPGVTSISEVMEGLILGYTHFKFFPAVAAGGIPMLRAIYGPFPQARFCATGGINESNFSDYLSLPNVTCVGGSWIVPDEAVKQGNWSLITELCFAVRQGVRGWGQLNNPRQS</sequence>
<comment type="catalytic activity">
    <reaction evidence="1">
        <text>2-dehydro-3-deoxy-6-phospho-D-gluconate = D-glyceraldehyde 3-phosphate + pyruvate</text>
        <dbReference type="Rhea" id="RHEA:17089"/>
        <dbReference type="ChEBI" id="CHEBI:15361"/>
        <dbReference type="ChEBI" id="CHEBI:57569"/>
        <dbReference type="ChEBI" id="CHEBI:59776"/>
        <dbReference type="EC" id="4.1.2.14"/>
    </reaction>
</comment>
<dbReference type="eggNOG" id="COG0800">
    <property type="taxonomic scope" value="Bacteria"/>
</dbReference>
<dbReference type="InterPro" id="IPR031337">
    <property type="entry name" value="KDPG/KHG_AS_1"/>
</dbReference>
<dbReference type="AlphaFoldDB" id="G9ET39"/>
<keyword evidence="8" id="KW-0119">Carbohydrate metabolism</keyword>
<evidence type="ECO:0000256" key="5">
    <source>
        <dbReference type="ARBA" id="ARBA00013063"/>
    </source>
</evidence>
<dbReference type="PANTHER" id="PTHR30246">
    <property type="entry name" value="2-KETO-3-DEOXY-6-PHOSPHOGLUCONATE ALDOLASE"/>
    <property type="match status" value="1"/>
</dbReference>
<protein>
    <recommendedName>
        <fullName evidence="5">2-dehydro-3-deoxy-phosphogluconate aldolase</fullName>
        <ecNumber evidence="5">4.1.2.14</ecNumber>
    </recommendedName>
</protein>
<dbReference type="InParanoid" id="G9ET39"/>
<dbReference type="InterPro" id="IPR013785">
    <property type="entry name" value="Aldolase_TIM"/>
</dbReference>
<accession>G9ET39</accession>
<dbReference type="STRING" id="658187.LDG_8468"/>
<dbReference type="CDD" id="cd00452">
    <property type="entry name" value="KDPG_aldolase"/>
    <property type="match status" value="1"/>
</dbReference>
<dbReference type="GO" id="GO:0008675">
    <property type="term" value="F:2-dehydro-3-deoxy-phosphogluconate aldolase activity"/>
    <property type="evidence" value="ECO:0007669"/>
    <property type="project" value="UniProtKB-EC"/>
</dbReference>
<dbReference type="InterPro" id="IPR000887">
    <property type="entry name" value="Aldlse_KDPG_KHG"/>
</dbReference>
<reference evidence="9 10" key="1">
    <citation type="journal article" date="2011" name="BMC Genomics">
        <title>Insight into cross-talk between intra-amoebal pathogens.</title>
        <authorList>
            <person name="Gimenez G."/>
            <person name="Bertelli C."/>
            <person name="Moliner C."/>
            <person name="Robert C."/>
            <person name="Raoult D."/>
            <person name="Fournier P.E."/>
            <person name="Greub G."/>
        </authorList>
    </citation>
    <scope>NUCLEOTIDE SEQUENCE [LARGE SCALE GENOMIC DNA]</scope>
    <source>
        <strain evidence="9 10">LLAP12</strain>
    </source>
</reference>
<dbReference type="Gene3D" id="3.20.20.70">
    <property type="entry name" value="Aldolase class I"/>
    <property type="match status" value="1"/>
</dbReference>